<dbReference type="KEGG" id="bsan:CHH28_03025"/>
<proteinExistence type="predicted"/>
<reference evidence="2 3" key="1">
    <citation type="submission" date="2017-07" db="EMBL/GenBank/DDBJ databases">
        <title>Annotated genome sequence of Bacterioplanes sanyensis isolated from Red Sea.</title>
        <authorList>
            <person name="Rehman Z.U."/>
        </authorList>
    </citation>
    <scope>NUCLEOTIDE SEQUENCE [LARGE SCALE GENOMIC DNA]</scope>
    <source>
        <strain evidence="2 3">NV9</strain>
    </source>
</reference>
<dbReference type="Proteomes" id="UP000202440">
    <property type="component" value="Chromosome"/>
</dbReference>
<sequence length="213" mass="24956">MSLVMASSAWASKLYRFKVEGRTVIKDHVPSEYKHLGYEVLNSRGMVIDRVDRALTPAEIKAREEAERRKEARIQAIADRRAKDMELLRLYAKPEDVERARQRRADELDAYVQLQRRRIAGFEEKLEQAQSRAANVERVGREVPADMRLEIVQLQNRISETQQTITTRRKEMIDSTKDYAEQYERMRILQVYKPGTLNDEVDYDRVDQALGDL</sequence>
<evidence type="ECO:0000313" key="3">
    <source>
        <dbReference type="Proteomes" id="UP000202440"/>
    </source>
</evidence>
<keyword evidence="1" id="KW-0175">Coiled coil</keyword>
<evidence type="ECO:0000313" key="2">
    <source>
        <dbReference type="EMBL" id="ASP37706.1"/>
    </source>
</evidence>
<organism evidence="2 3">
    <name type="scientific">Bacterioplanes sanyensis</name>
    <dbReference type="NCBI Taxonomy" id="1249553"/>
    <lineage>
        <taxon>Bacteria</taxon>
        <taxon>Pseudomonadati</taxon>
        <taxon>Pseudomonadota</taxon>
        <taxon>Gammaproteobacteria</taxon>
        <taxon>Oceanospirillales</taxon>
        <taxon>Oceanospirillaceae</taxon>
        <taxon>Bacterioplanes</taxon>
    </lineage>
</organism>
<accession>A0A222FGH7</accession>
<name>A0A222FGH7_9GAMM</name>
<dbReference type="EMBL" id="CP022530">
    <property type="protein sequence ID" value="ASP37706.1"/>
    <property type="molecule type" value="Genomic_DNA"/>
</dbReference>
<feature type="coiled-coil region" evidence="1">
    <location>
        <begin position="97"/>
        <end position="139"/>
    </location>
</feature>
<protein>
    <recommendedName>
        <fullName evidence="4">DUF4124 domain-containing protein</fullName>
    </recommendedName>
</protein>
<dbReference type="AlphaFoldDB" id="A0A222FGH7"/>
<evidence type="ECO:0000256" key="1">
    <source>
        <dbReference type="SAM" id="Coils"/>
    </source>
</evidence>
<gene>
    <name evidence="2" type="ORF">CHH28_03025</name>
</gene>
<evidence type="ECO:0008006" key="4">
    <source>
        <dbReference type="Google" id="ProtNLM"/>
    </source>
</evidence>
<keyword evidence="3" id="KW-1185">Reference proteome</keyword>